<comment type="caution">
    <text evidence="2">The sequence shown here is derived from an EMBL/GenBank/DDBJ whole genome shotgun (WGS) entry which is preliminary data.</text>
</comment>
<dbReference type="AlphaFoldDB" id="A0A1B7NQ46"/>
<keyword evidence="3" id="KW-1185">Reference proteome</keyword>
<feature type="region of interest" description="Disordered" evidence="1">
    <location>
        <begin position="1"/>
        <end position="25"/>
    </location>
</feature>
<name>A0A1B7NQ46_9EURO</name>
<dbReference type="Proteomes" id="UP000091918">
    <property type="component" value="Unassembled WGS sequence"/>
</dbReference>
<reference evidence="2 3" key="1">
    <citation type="submission" date="2015-07" db="EMBL/GenBank/DDBJ databases">
        <title>Emmonsia species relationships and genome sequence.</title>
        <authorList>
            <person name="Cuomo C.A."/>
            <person name="Schwartz I.S."/>
            <person name="Kenyon C."/>
            <person name="de Hoog G.S."/>
            <person name="Govender N.P."/>
            <person name="Botha A."/>
            <person name="Moreno L."/>
            <person name="de Vries M."/>
            <person name="Munoz J.F."/>
            <person name="Stielow J.B."/>
        </authorList>
    </citation>
    <scope>NUCLEOTIDE SEQUENCE [LARGE SCALE GENOMIC DNA]</scope>
    <source>
        <strain evidence="2 3">CBS 136260</strain>
    </source>
</reference>
<evidence type="ECO:0000313" key="2">
    <source>
        <dbReference type="EMBL" id="OAX78747.1"/>
    </source>
</evidence>
<evidence type="ECO:0000256" key="1">
    <source>
        <dbReference type="SAM" id="MobiDB-lite"/>
    </source>
</evidence>
<organism evidence="2 3">
    <name type="scientific">Emergomyces africanus</name>
    <dbReference type="NCBI Taxonomy" id="1955775"/>
    <lineage>
        <taxon>Eukaryota</taxon>
        <taxon>Fungi</taxon>
        <taxon>Dikarya</taxon>
        <taxon>Ascomycota</taxon>
        <taxon>Pezizomycotina</taxon>
        <taxon>Eurotiomycetes</taxon>
        <taxon>Eurotiomycetidae</taxon>
        <taxon>Onygenales</taxon>
        <taxon>Ajellomycetaceae</taxon>
        <taxon>Emergomyces</taxon>
    </lineage>
</organism>
<evidence type="ECO:0000313" key="3">
    <source>
        <dbReference type="Proteomes" id="UP000091918"/>
    </source>
</evidence>
<sequence length="70" mass="7732">MTQPPKYVWKSRADGKRTRVKRKNSPMAPLESIAIGVRRESQAVVAPIIKMPGAPDKFRSALIGLGKPFT</sequence>
<accession>A0A1B7NQ46</accession>
<proteinExistence type="predicted"/>
<protein>
    <submittedName>
        <fullName evidence="2">Uncharacterized protein</fullName>
    </submittedName>
</protein>
<dbReference type="EMBL" id="LGUA01001337">
    <property type="protein sequence ID" value="OAX78747.1"/>
    <property type="molecule type" value="Genomic_DNA"/>
</dbReference>
<gene>
    <name evidence="2" type="ORF">ACJ72_06945</name>
</gene>